<name>A0ABD4A7T7_9BACI</name>
<gene>
    <name evidence="1" type="ORF">B4167_2506</name>
</gene>
<sequence length="74" mass="8689">MLTSDLNPLHIEGLQLSIRMKMVELGAFEQEGFEKLLREAYERGYLSTMKGLDKAPSFFSVNDKYKKRSRFERI</sequence>
<organism evidence="1 2">
    <name type="scientific">Caldibacillus thermoamylovorans</name>
    <dbReference type="NCBI Taxonomy" id="35841"/>
    <lineage>
        <taxon>Bacteria</taxon>
        <taxon>Bacillati</taxon>
        <taxon>Bacillota</taxon>
        <taxon>Bacilli</taxon>
        <taxon>Bacillales</taxon>
        <taxon>Bacillaceae</taxon>
        <taxon>Caldibacillus</taxon>
    </lineage>
</organism>
<dbReference type="AlphaFoldDB" id="A0ABD4A7T7"/>
<comment type="caution">
    <text evidence="1">The sequence shown here is derived from an EMBL/GenBank/DDBJ whole genome shotgun (WGS) entry which is preliminary data.</text>
</comment>
<dbReference type="RefSeq" id="WP_041902515.1">
    <property type="nucleotide sequence ID" value="NZ_JXLT01000152.1"/>
</dbReference>
<evidence type="ECO:0000313" key="1">
    <source>
        <dbReference type="EMBL" id="KIO73049.1"/>
    </source>
</evidence>
<protein>
    <submittedName>
        <fullName evidence="1">Uncharacterized protein</fullName>
    </submittedName>
</protein>
<proteinExistence type="predicted"/>
<dbReference type="EMBL" id="JXLU01000068">
    <property type="protein sequence ID" value="KIO73049.1"/>
    <property type="molecule type" value="Genomic_DNA"/>
</dbReference>
<accession>A0ABD4A7T7</accession>
<evidence type="ECO:0000313" key="2">
    <source>
        <dbReference type="Proteomes" id="UP000032076"/>
    </source>
</evidence>
<dbReference type="Proteomes" id="UP000032076">
    <property type="component" value="Unassembled WGS sequence"/>
</dbReference>
<reference evidence="1 2" key="1">
    <citation type="submission" date="2015-01" db="EMBL/GenBank/DDBJ databases">
        <title>Draft Genome Sequences of Four Bacillus thermoamylovorans Strains, Isolated From Food Products.</title>
        <authorList>
            <person name="Krawcyk A.O."/>
            <person name="Berendsen E.M."/>
            <person name="Eijlander R.T."/>
            <person name="de Jong A."/>
            <person name="Wells-Bennik M."/>
            <person name="Kuipers O.P."/>
        </authorList>
    </citation>
    <scope>NUCLEOTIDE SEQUENCE [LARGE SCALE GENOMIC DNA]</scope>
    <source>
        <strain evidence="1 2">B4167</strain>
    </source>
</reference>